<evidence type="ECO:0000256" key="3">
    <source>
        <dbReference type="ARBA" id="ARBA00040298"/>
    </source>
</evidence>
<reference evidence="5 6" key="1">
    <citation type="submission" date="2017-04" db="EMBL/GenBank/DDBJ databases">
        <authorList>
            <person name="Afonso C.L."/>
            <person name="Miller P.J."/>
            <person name="Scott M.A."/>
            <person name="Spackman E."/>
            <person name="Goraichik I."/>
            <person name="Dimitrov K.M."/>
            <person name="Suarez D.L."/>
            <person name="Swayne D.E."/>
        </authorList>
    </citation>
    <scope>NUCLEOTIDE SEQUENCE [LARGE SCALE GENOMIC DNA]</scope>
    <source>
        <strain evidence="5 6">USBA 355</strain>
    </source>
</reference>
<evidence type="ECO:0000259" key="4">
    <source>
        <dbReference type="Pfam" id="PF01593"/>
    </source>
</evidence>
<protein>
    <recommendedName>
        <fullName evidence="3">Pyridine nucleotide-disulfide oxidoreductase domain-containing protein 2</fullName>
    </recommendedName>
</protein>
<dbReference type="Proteomes" id="UP000192917">
    <property type="component" value="Unassembled WGS sequence"/>
</dbReference>
<dbReference type="Pfam" id="PF01593">
    <property type="entry name" value="Amino_oxidase"/>
    <property type="match status" value="1"/>
</dbReference>
<organism evidence="5 6">
    <name type="scientific">Tistlia consotensis USBA 355</name>
    <dbReference type="NCBI Taxonomy" id="560819"/>
    <lineage>
        <taxon>Bacteria</taxon>
        <taxon>Pseudomonadati</taxon>
        <taxon>Pseudomonadota</taxon>
        <taxon>Alphaproteobacteria</taxon>
        <taxon>Rhodospirillales</taxon>
        <taxon>Rhodovibrionaceae</taxon>
        <taxon>Tistlia</taxon>
    </lineage>
</organism>
<gene>
    <name evidence="5" type="ORF">SAMN05428998_12947</name>
</gene>
<evidence type="ECO:0000256" key="2">
    <source>
        <dbReference type="ARBA" id="ARBA00038825"/>
    </source>
</evidence>
<comment type="subunit">
    <text evidence="2">Interacts with COX5B; this interaction may contribute to localize PYROXD2 to the inner face of the inner mitochondrial membrane.</text>
</comment>
<dbReference type="PROSITE" id="PS51257">
    <property type="entry name" value="PROKAR_LIPOPROTEIN"/>
    <property type="match status" value="1"/>
</dbReference>
<dbReference type="Gene3D" id="3.50.50.60">
    <property type="entry name" value="FAD/NAD(P)-binding domain"/>
    <property type="match status" value="2"/>
</dbReference>
<dbReference type="PANTHER" id="PTHR10668:SF103">
    <property type="entry name" value="PYRIDINE NUCLEOTIDE-DISULFIDE OXIDOREDUCTASE DOMAIN-CONTAINING PROTEIN 2"/>
    <property type="match status" value="1"/>
</dbReference>
<evidence type="ECO:0000313" key="5">
    <source>
        <dbReference type="EMBL" id="SMF70559.1"/>
    </source>
</evidence>
<sequence>MKPGSTSVGAQKRPDVLVVGGGHNGLVAACYLAGAGLKVLVLEAADRLGGPVATVEFMPGYFSTISNSPGSLEPKIVEELGLERFGLRFVRPDPTLVQPLEGGRLYVGWRDPARNNAQIEAFAAGEAARYQAFFAYLQDFADRLGISLFEPPPSLQQLVRNLTRPEDQEAFSRILLGSARDLMDEFGLAPETQALIGPLAVVGGQVTPSTPGTPFNLLMRPLSLASIKSEADYDPRRLPLRGSTGLPVGGMGAIIAAMTASLQQQGGAVRTGERVELLRVRDGRIAGVVTAAGEEIDAPLVISALNPKTTVALLDEAADWGPLRGKLQRKQMRGRAFKIVLALDGVPRYAAAADAAEARLLATAQFRIAPSIDYLEEAHSDMLLGRLSDKPVIWGLCPSLSSPSLAPEGKQVLSLNIGNAPYRLREGSWATQRDVLAKRAIAALAEWMPTLPDLITDYRCIDPIEFEQRYGLVEANITHGDTMPWNSFWMRPMAGLHAYRTPTPGLYLSGNGTWPGNYVSGIAGHNAARAVLSDLASADSPLAELLRSPR</sequence>
<dbReference type="AlphaFoldDB" id="A0A1Y6CK80"/>
<dbReference type="RefSeq" id="WP_085125546.1">
    <property type="nucleotide sequence ID" value="NZ_FWZX01000029.1"/>
</dbReference>
<dbReference type="InterPro" id="IPR002937">
    <property type="entry name" value="Amino_oxidase"/>
</dbReference>
<dbReference type="EMBL" id="FWZX01000029">
    <property type="protein sequence ID" value="SMF70559.1"/>
    <property type="molecule type" value="Genomic_DNA"/>
</dbReference>
<evidence type="ECO:0000256" key="1">
    <source>
        <dbReference type="ARBA" id="ARBA00037217"/>
    </source>
</evidence>
<dbReference type="PANTHER" id="PTHR10668">
    <property type="entry name" value="PHYTOENE DEHYDROGENASE"/>
    <property type="match status" value="1"/>
</dbReference>
<keyword evidence="6" id="KW-1185">Reference proteome</keyword>
<accession>A0A1Y6CK80</accession>
<feature type="domain" description="Amine oxidase" evidence="4">
    <location>
        <begin position="25"/>
        <end position="519"/>
    </location>
</feature>
<dbReference type="STRING" id="560819.SAMN05428998_12947"/>
<dbReference type="GO" id="GO:0016491">
    <property type="term" value="F:oxidoreductase activity"/>
    <property type="evidence" value="ECO:0007669"/>
    <property type="project" value="InterPro"/>
</dbReference>
<evidence type="ECO:0000313" key="6">
    <source>
        <dbReference type="Proteomes" id="UP000192917"/>
    </source>
</evidence>
<dbReference type="InterPro" id="IPR036188">
    <property type="entry name" value="FAD/NAD-bd_sf"/>
</dbReference>
<dbReference type="SUPFAM" id="SSF51905">
    <property type="entry name" value="FAD/NAD(P)-binding domain"/>
    <property type="match status" value="1"/>
</dbReference>
<comment type="function">
    <text evidence="1">Probable oxidoreductase that may play a role as regulator of mitochondrial function.</text>
</comment>
<name>A0A1Y6CK80_9PROT</name>
<proteinExistence type="predicted"/>